<gene>
    <name evidence="2" type="ORF">PRZ48_008070</name>
</gene>
<feature type="compositionally biased region" description="Basic residues" evidence="1">
    <location>
        <begin position="75"/>
        <end position="85"/>
    </location>
</feature>
<feature type="region of interest" description="Disordered" evidence="1">
    <location>
        <begin position="1"/>
        <end position="101"/>
    </location>
</feature>
<evidence type="ECO:0000313" key="2">
    <source>
        <dbReference type="EMBL" id="KAK4499884.1"/>
    </source>
</evidence>
<feature type="compositionally biased region" description="Polar residues" evidence="1">
    <location>
        <begin position="88"/>
        <end position="101"/>
    </location>
</feature>
<name>A0ABR0EEF3_ZASCE</name>
<reference evidence="2 3" key="1">
    <citation type="journal article" date="2023" name="G3 (Bethesda)">
        <title>A chromosome-level genome assembly of Zasmidium syzygii isolated from banana leaves.</title>
        <authorList>
            <person name="van Westerhoven A.C."/>
            <person name="Mehrabi R."/>
            <person name="Talebi R."/>
            <person name="Steentjes M.B.F."/>
            <person name="Corcolon B."/>
            <person name="Chong P.A."/>
            <person name="Kema G.H.J."/>
            <person name="Seidl M.F."/>
        </authorList>
    </citation>
    <scope>NUCLEOTIDE SEQUENCE [LARGE SCALE GENOMIC DNA]</scope>
    <source>
        <strain evidence="2 3">P124</strain>
    </source>
</reference>
<feature type="compositionally biased region" description="Polar residues" evidence="1">
    <location>
        <begin position="52"/>
        <end position="65"/>
    </location>
</feature>
<accession>A0ABR0EEF3</accession>
<comment type="caution">
    <text evidence="2">The sequence shown here is derived from an EMBL/GenBank/DDBJ whole genome shotgun (WGS) entry which is preliminary data.</text>
</comment>
<protein>
    <submittedName>
        <fullName evidence="2">Uncharacterized protein</fullName>
    </submittedName>
</protein>
<proteinExistence type="predicted"/>
<feature type="compositionally biased region" description="Basic and acidic residues" evidence="1">
    <location>
        <begin position="34"/>
        <end position="51"/>
    </location>
</feature>
<dbReference type="Proteomes" id="UP001305779">
    <property type="component" value="Unassembled WGS sequence"/>
</dbReference>
<organism evidence="2 3">
    <name type="scientific">Zasmidium cellare</name>
    <name type="common">Wine cellar mold</name>
    <name type="synonym">Racodium cellare</name>
    <dbReference type="NCBI Taxonomy" id="395010"/>
    <lineage>
        <taxon>Eukaryota</taxon>
        <taxon>Fungi</taxon>
        <taxon>Dikarya</taxon>
        <taxon>Ascomycota</taxon>
        <taxon>Pezizomycotina</taxon>
        <taxon>Dothideomycetes</taxon>
        <taxon>Dothideomycetidae</taxon>
        <taxon>Mycosphaerellales</taxon>
        <taxon>Mycosphaerellaceae</taxon>
        <taxon>Zasmidium</taxon>
    </lineage>
</organism>
<keyword evidence="3" id="KW-1185">Reference proteome</keyword>
<sequence length="315" mass="35334">MEFISYDSPSEFKAGKTSHAVRSYVTKRQHRLKREAEQKYLNDKELERDSAEQSLSISDPTSNSHEGVPPQRTRATFRRKRKTKKNVIPSNASSPRLPPQVSSQVMLPCQSAFDVLESFIQGTMVPTHVAALGLDCSESRLASQWFSSSSISEPALYTSALLTAAPNFKQASPELIFYLQSATITSLVNALASEKRRQDPALILAIECLTFYECLHGDRNLAQRVHRPAMRKLIQAHGGRDGVEIPLSWKKVSVMADIVMEIEMGSEGERSFLKDEWHQDAAILEAEWTESLRMYLPDVEEGRSAGQLPARRQGQ</sequence>
<dbReference type="EMBL" id="JAXOVC010000006">
    <property type="protein sequence ID" value="KAK4499884.1"/>
    <property type="molecule type" value="Genomic_DNA"/>
</dbReference>
<evidence type="ECO:0000256" key="1">
    <source>
        <dbReference type="SAM" id="MobiDB-lite"/>
    </source>
</evidence>
<evidence type="ECO:0000313" key="3">
    <source>
        <dbReference type="Proteomes" id="UP001305779"/>
    </source>
</evidence>